<evidence type="ECO:0000259" key="2">
    <source>
        <dbReference type="Pfam" id="PF09995"/>
    </source>
</evidence>
<proteinExistence type="predicted"/>
<accession>A0A6J4TK32</accession>
<dbReference type="EMBL" id="CADCWA010000151">
    <property type="protein sequence ID" value="CAA9525429.1"/>
    <property type="molecule type" value="Genomic_DNA"/>
</dbReference>
<feature type="compositionally biased region" description="Low complexity" evidence="1">
    <location>
        <begin position="288"/>
        <end position="302"/>
    </location>
</feature>
<gene>
    <name evidence="3" type="ORF">AVDCRST_MAG31-1885</name>
</gene>
<reference evidence="3" key="1">
    <citation type="submission" date="2020-02" db="EMBL/GenBank/DDBJ databases">
        <authorList>
            <person name="Meier V. D."/>
        </authorList>
    </citation>
    <scope>NUCLEOTIDE SEQUENCE</scope>
    <source>
        <strain evidence="3">AVDCRST_MAG31</strain>
    </source>
</reference>
<organism evidence="3">
    <name type="scientific">uncultured Sphingomonas sp</name>
    <dbReference type="NCBI Taxonomy" id="158754"/>
    <lineage>
        <taxon>Bacteria</taxon>
        <taxon>Pseudomonadati</taxon>
        <taxon>Pseudomonadota</taxon>
        <taxon>Alphaproteobacteria</taxon>
        <taxon>Sphingomonadales</taxon>
        <taxon>Sphingomonadaceae</taxon>
        <taxon>Sphingomonas</taxon>
        <taxon>environmental samples</taxon>
    </lineage>
</organism>
<dbReference type="GO" id="GO:0016491">
    <property type="term" value="F:oxidoreductase activity"/>
    <property type="evidence" value="ECO:0007669"/>
    <property type="project" value="InterPro"/>
</dbReference>
<name>A0A6J4TK32_9SPHN</name>
<dbReference type="Pfam" id="PF09995">
    <property type="entry name" value="MPAB_Lcp_cat"/>
    <property type="match status" value="1"/>
</dbReference>
<dbReference type="PANTHER" id="PTHR36151">
    <property type="entry name" value="BLR2777 PROTEIN"/>
    <property type="match status" value="1"/>
</dbReference>
<dbReference type="AlphaFoldDB" id="A0A6J4TK32"/>
<feature type="region of interest" description="Disordered" evidence="1">
    <location>
        <begin position="274"/>
        <end position="302"/>
    </location>
</feature>
<evidence type="ECO:0000313" key="3">
    <source>
        <dbReference type="EMBL" id="CAA9525429.1"/>
    </source>
</evidence>
<sequence length="302" mass="32560">MTSPFRPLVRLLTGDLLDFDPKLFLEPPGEPAVAGPGSVSWQVFGNPVALAVGGIAAVLLELGEPRVRAGVWDHSSFRSDPGERIRRTGLGALITAFAGTSRFAAYADRVNGIHAQVRGETPEGQPYRADQPELLRWVQATAAFCFVESYAALVRPLSPRESDAFYAEAAAGARYYRVADAPASQAEMGRYLAGMRVALSPSPVIAEFLSIMRERPVLPPALRWLQPVLVRGAIERVPPAFREQLGIAGEQGLSAGERRLLRLAAAAAERIRLPNDPRSLAEQRLSRRPPSASLAGAAPPRS</sequence>
<protein>
    <recommendedName>
        <fullName evidence="2">ER-bound oxygenase mpaB/mpaB'/Rubber oxygenase catalytic domain-containing protein</fullName>
    </recommendedName>
</protein>
<dbReference type="RefSeq" id="WP_294170106.1">
    <property type="nucleotide sequence ID" value="NZ_CADCWA010000151.1"/>
</dbReference>
<feature type="compositionally biased region" description="Basic and acidic residues" evidence="1">
    <location>
        <begin position="274"/>
        <end position="285"/>
    </location>
</feature>
<dbReference type="InterPro" id="IPR018713">
    <property type="entry name" value="MPAB/Lcp_cat_dom"/>
</dbReference>
<dbReference type="PANTHER" id="PTHR36151:SF3">
    <property type="entry name" value="ER-BOUND OXYGENASE MPAB_MPAB'_RUBBER OXYGENASE CATALYTIC DOMAIN-CONTAINING PROTEIN"/>
    <property type="match status" value="1"/>
</dbReference>
<feature type="domain" description="ER-bound oxygenase mpaB/mpaB'/Rubber oxygenase catalytic" evidence="2">
    <location>
        <begin position="41"/>
        <end position="268"/>
    </location>
</feature>
<evidence type="ECO:0000256" key="1">
    <source>
        <dbReference type="SAM" id="MobiDB-lite"/>
    </source>
</evidence>